<dbReference type="EMBL" id="CP047423">
    <property type="protein sequence ID" value="QPD03697.1"/>
    <property type="molecule type" value="Genomic_DNA"/>
</dbReference>
<proteinExistence type="predicted"/>
<organism evidence="1 2">
    <name type="scientific">Candidatus Nitrospira kreftii</name>
    <dbReference type="NCBI Taxonomy" id="2652173"/>
    <lineage>
        <taxon>Bacteria</taxon>
        <taxon>Pseudomonadati</taxon>
        <taxon>Nitrospirota</taxon>
        <taxon>Nitrospiria</taxon>
        <taxon>Nitrospirales</taxon>
        <taxon>Nitrospiraceae</taxon>
        <taxon>Nitrospira</taxon>
    </lineage>
</organism>
<gene>
    <name evidence="1" type="ORF">Nkreftii_001471</name>
</gene>
<dbReference type="AlphaFoldDB" id="A0A7S8FDB7"/>
<name>A0A7S8FDB7_9BACT</name>
<evidence type="ECO:0000313" key="1">
    <source>
        <dbReference type="EMBL" id="QPD03697.1"/>
    </source>
</evidence>
<reference evidence="1 2" key="1">
    <citation type="journal article" date="2020" name="ISME J.">
        <title>Enrichment and physiological characterization of a novel comammox Nitrospira indicates ammonium inhibition of complete nitrification.</title>
        <authorList>
            <person name="Sakoula D."/>
            <person name="Koch H."/>
            <person name="Frank J."/>
            <person name="Jetten M.S.M."/>
            <person name="van Kessel M.A.H.J."/>
            <person name="Lucker S."/>
        </authorList>
    </citation>
    <scope>NUCLEOTIDE SEQUENCE [LARGE SCALE GENOMIC DNA]</scope>
    <source>
        <strain evidence="1">Comreactor17</strain>
    </source>
</reference>
<sequence>MDSGKSGIDPITIQTIRDCLKKQFADVKFSQTIRPTFSVHHGVEKQSWHVVFNEQFLVDRPSPEELQHFVEHKVIPKIIKNPGKRIQISKWGDITVEEKNPS</sequence>
<evidence type="ECO:0000313" key="2">
    <source>
        <dbReference type="Proteomes" id="UP000593737"/>
    </source>
</evidence>
<dbReference type="Proteomes" id="UP000593737">
    <property type="component" value="Chromosome"/>
</dbReference>
<protein>
    <submittedName>
        <fullName evidence="1">Uncharacterized protein</fullName>
    </submittedName>
</protein>
<dbReference type="KEGG" id="nkf:Nkreftii_001471"/>
<accession>A0A7S8FDB7</accession>